<feature type="coiled-coil region" evidence="6">
    <location>
        <begin position="582"/>
        <end position="616"/>
    </location>
</feature>
<evidence type="ECO:0000256" key="7">
    <source>
        <dbReference type="SAM" id="MobiDB-lite"/>
    </source>
</evidence>
<evidence type="ECO:0000256" key="6">
    <source>
        <dbReference type="SAM" id="Coils"/>
    </source>
</evidence>
<dbReference type="InterPro" id="IPR003798">
    <property type="entry name" value="DNA_recombination_RmuC"/>
</dbReference>
<dbReference type="Gene3D" id="1.10.287.950">
    <property type="entry name" value="Methyl-accepting chemotaxis protein"/>
    <property type="match status" value="1"/>
</dbReference>
<gene>
    <name evidence="9" type="primary">rmuC</name>
    <name evidence="9" type="ORF">DX908_09910</name>
</gene>
<organism evidence="9 10">
    <name type="scientific">Parvularcula marina</name>
    <dbReference type="NCBI Taxonomy" id="2292771"/>
    <lineage>
        <taxon>Bacteria</taxon>
        <taxon>Pseudomonadati</taxon>
        <taxon>Pseudomonadota</taxon>
        <taxon>Alphaproteobacteria</taxon>
        <taxon>Parvularculales</taxon>
        <taxon>Parvularculaceae</taxon>
        <taxon>Parvularcula</taxon>
    </lineage>
</organism>
<dbReference type="GO" id="GO:0006310">
    <property type="term" value="P:DNA recombination"/>
    <property type="evidence" value="ECO:0007669"/>
    <property type="project" value="UniProtKB-KW"/>
</dbReference>
<feature type="compositionally biased region" description="Basic and acidic residues" evidence="7">
    <location>
        <begin position="664"/>
        <end position="678"/>
    </location>
</feature>
<dbReference type="OrthoDB" id="370725at2"/>
<evidence type="ECO:0000256" key="1">
    <source>
        <dbReference type="ARBA" id="ARBA00003416"/>
    </source>
</evidence>
<dbReference type="PANTHER" id="PTHR30563:SF0">
    <property type="entry name" value="DNA RECOMBINATION PROTEIN RMUC"/>
    <property type="match status" value="1"/>
</dbReference>
<keyword evidence="8" id="KW-1133">Transmembrane helix</keyword>
<protein>
    <recommendedName>
        <fullName evidence="3">DNA recombination protein RmuC homolog</fullName>
    </recommendedName>
</protein>
<dbReference type="InParanoid" id="A0A371RJC5"/>
<evidence type="ECO:0000256" key="3">
    <source>
        <dbReference type="ARBA" id="ARBA00021840"/>
    </source>
</evidence>
<evidence type="ECO:0000256" key="2">
    <source>
        <dbReference type="ARBA" id="ARBA00009840"/>
    </source>
</evidence>
<comment type="similarity">
    <text evidence="2">Belongs to the RmuC family.</text>
</comment>
<feature type="compositionally biased region" description="Acidic residues" evidence="7">
    <location>
        <begin position="129"/>
        <end position="155"/>
    </location>
</feature>
<name>A0A371RJC5_9PROT</name>
<reference evidence="9 10" key="1">
    <citation type="submission" date="2018-08" db="EMBL/GenBank/DDBJ databases">
        <title>Parvularcula sp. SM1705, isolated from surface water of the South Sea China.</title>
        <authorList>
            <person name="Sun L."/>
        </authorList>
    </citation>
    <scope>NUCLEOTIDE SEQUENCE [LARGE SCALE GENOMIC DNA]</scope>
    <source>
        <strain evidence="9 10">SM1705</strain>
    </source>
</reference>
<dbReference type="EMBL" id="QUQO01000001">
    <property type="protein sequence ID" value="RFB05550.1"/>
    <property type="molecule type" value="Genomic_DNA"/>
</dbReference>
<keyword evidence="5" id="KW-0233">DNA recombination</keyword>
<keyword evidence="4 6" id="KW-0175">Coiled coil</keyword>
<feature type="compositionally biased region" description="Acidic residues" evidence="7">
    <location>
        <begin position="174"/>
        <end position="194"/>
    </location>
</feature>
<evidence type="ECO:0000313" key="9">
    <source>
        <dbReference type="EMBL" id="RFB05550.1"/>
    </source>
</evidence>
<feature type="region of interest" description="Disordered" evidence="7">
    <location>
        <begin position="627"/>
        <end position="722"/>
    </location>
</feature>
<keyword evidence="8" id="KW-0812">Transmembrane</keyword>
<keyword evidence="10" id="KW-1185">Reference proteome</keyword>
<keyword evidence="8" id="KW-0472">Membrane</keyword>
<dbReference type="AlphaFoldDB" id="A0A371RJC5"/>
<dbReference type="RefSeq" id="WP_116392183.1">
    <property type="nucleotide sequence ID" value="NZ_QUQO01000001.1"/>
</dbReference>
<evidence type="ECO:0000313" key="10">
    <source>
        <dbReference type="Proteomes" id="UP000264589"/>
    </source>
</evidence>
<evidence type="ECO:0000256" key="4">
    <source>
        <dbReference type="ARBA" id="ARBA00023054"/>
    </source>
</evidence>
<proteinExistence type="inferred from homology"/>
<feature type="region of interest" description="Disordered" evidence="7">
    <location>
        <begin position="119"/>
        <end position="260"/>
    </location>
</feature>
<sequence>MSFWTNITAAATAPIPVEEQIALADELLREGAGGSGSFFAQHAGWLSFLGLVVLAVTVMMIILAGRYRRRGDDFAFQEEPLFEDEMASAHMERYDDRYAEVVIEDEPQGDGFAQVLASGHEFDGHGDDREEEDSMMEEHEEIAEEQVAMEEEEEASPNVVPLRAAPEEPQYEAAAEEETEIEEEDDDPEPDDHVEEQAAPRYAFATGRASTAETSFVQRTEPEMPRHGGAMASGGSDDRDRPYVAPFIRDDIERSERRQSDRIDRLRDDFAHQFDTMKAEQSSRLDLVIAAIDRKLDSLDRKSSERATPAPYSPASDEVGRNVNSLNDQVQRISASIDSQSQRIRAITQILETKFAEVGRVYDEVKTVHEEVKSTRSEMNRTGTAITDVRGDLDEVKEHVGRLERAILDRAAQDSSTTVRLADVVRGTLPDGSYEFGATLANGETADCLIRFEGLRHRIAVDGGFPMEAFHELPSRDAVRRNMPQAKTAEDGFRRAILRSILEAADRCISPGETADSCLLFLPSEAAYTILHDRFPDLVRDSQRARVWLVSPSTLMGTLHLVKSLLPDQGDLARREAEMTQFRAQREEDSRLREEVEALRQRASTLAEELERTRGTLRGLIAPAAGHSIEAPAPAPTPAPKASVSRPEEDDDARSTWGGSGFERAAREHERPAARDADRYDDDEIIESLSFEGTPDWQSPLGRDTGKSKPAAYESGREGPLR</sequence>
<comment type="function">
    <text evidence="1">Involved in DNA recombination.</text>
</comment>
<comment type="caution">
    <text evidence="9">The sequence shown here is derived from an EMBL/GenBank/DDBJ whole genome shotgun (WGS) entry which is preliminary data.</text>
</comment>
<feature type="compositionally biased region" description="Basic and acidic residues" evidence="7">
    <location>
        <begin position="236"/>
        <end position="260"/>
    </location>
</feature>
<feature type="transmembrane region" description="Helical" evidence="8">
    <location>
        <begin position="45"/>
        <end position="64"/>
    </location>
</feature>
<feature type="compositionally biased region" description="Polar residues" evidence="7">
    <location>
        <begin position="208"/>
        <end position="218"/>
    </location>
</feature>
<evidence type="ECO:0000256" key="8">
    <source>
        <dbReference type="SAM" id="Phobius"/>
    </source>
</evidence>
<dbReference type="Pfam" id="PF02646">
    <property type="entry name" value="RmuC"/>
    <property type="match status" value="1"/>
</dbReference>
<accession>A0A371RJC5</accession>
<dbReference type="Proteomes" id="UP000264589">
    <property type="component" value="Unassembled WGS sequence"/>
</dbReference>
<feature type="region of interest" description="Disordered" evidence="7">
    <location>
        <begin position="300"/>
        <end position="322"/>
    </location>
</feature>
<dbReference type="PANTHER" id="PTHR30563">
    <property type="entry name" value="DNA RECOMBINATION PROTEIN RMUC"/>
    <property type="match status" value="1"/>
</dbReference>
<evidence type="ECO:0000256" key="5">
    <source>
        <dbReference type="ARBA" id="ARBA00023172"/>
    </source>
</evidence>